<protein>
    <recommendedName>
        <fullName evidence="4">Methylosome subunit pICln</fullName>
    </recommendedName>
</protein>
<dbReference type="GO" id="GO:0034709">
    <property type="term" value="C:methylosome"/>
    <property type="evidence" value="ECO:0007669"/>
    <property type="project" value="InterPro"/>
</dbReference>
<dbReference type="GO" id="GO:0005681">
    <property type="term" value="C:spliceosomal complex"/>
    <property type="evidence" value="ECO:0007669"/>
    <property type="project" value="TreeGrafter"/>
</dbReference>
<dbReference type="InterPro" id="IPR039924">
    <property type="entry name" value="ICln/Lot5/Saf5"/>
</dbReference>
<dbReference type="Gene3D" id="2.30.29.30">
    <property type="entry name" value="Pleckstrin-homology domain (PH domain)/Phosphotyrosine-binding domain (PTB)"/>
    <property type="match status" value="1"/>
</dbReference>
<evidence type="ECO:0000256" key="1">
    <source>
        <dbReference type="ARBA" id="ARBA00004123"/>
    </source>
</evidence>
<keyword evidence="10" id="KW-1185">Reference proteome</keyword>
<comment type="similarity">
    <text evidence="3">Belongs to the pICln (TC 1.A.47) family.</text>
</comment>
<dbReference type="InterPro" id="IPR003521">
    <property type="entry name" value="ICln"/>
</dbReference>
<name>A0A812DRB8_ACAPH</name>
<reference evidence="9" key="1">
    <citation type="submission" date="2021-01" db="EMBL/GenBank/DDBJ databases">
        <authorList>
            <person name="Li R."/>
            <person name="Bekaert M."/>
        </authorList>
    </citation>
    <scope>NUCLEOTIDE SEQUENCE</scope>
    <source>
        <strain evidence="9">Farmed</strain>
    </source>
</reference>
<dbReference type="PRINTS" id="PR01348">
    <property type="entry name" value="ICLNCHANNEL"/>
</dbReference>
<dbReference type="PANTHER" id="PTHR21399">
    <property type="entry name" value="CHLORIDE CONDUCTANCE REGULATORY PROTEIN ICLN"/>
    <property type="match status" value="1"/>
</dbReference>
<proteinExistence type="inferred from homology"/>
<dbReference type="OrthoDB" id="19714at2759"/>
<keyword evidence="5" id="KW-0963">Cytoplasm</keyword>
<evidence type="ECO:0000256" key="5">
    <source>
        <dbReference type="ARBA" id="ARBA00022490"/>
    </source>
</evidence>
<dbReference type="GO" id="GO:0005886">
    <property type="term" value="C:plasma membrane"/>
    <property type="evidence" value="ECO:0007669"/>
    <property type="project" value="InterPro"/>
</dbReference>
<keyword evidence="6" id="KW-0539">Nucleus</keyword>
<evidence type="ECO:0000313" key="10">
    <source>
        <dbReference type="Proteomes" id="UP000597762"/>
    </source>
</evidence>
<evidence type="ECO:0000256" key="8">
    <source>
        <dbReference type="SAM" id="MobiDB-lite"/>
    </source>
</evidence>
<comment type="caution">
    <text evidence="9">The sequence shown here is derived from an EMBL/GenBank/DDBJ whole genome shotgun (WGS) entry which is preliminary data.</text>
</comment>
<dbReference type="InterPro" id="IPR011993">
    <property type="entry name" value="PH-like_dom_sf"/>
</dbReference>
<evidence type="ECO:0000256" key="4">
    <source>
        <dbReference type="ARBA" id="ARBA00015653"/>
    </source>
</evidence>
<dbReference type="GO" id="GO:0006821">
    <property type="term" value="P:chloride transport"/>
    <property type="evidence" value="ECO:0007669"/>
    <property type="project" value="InterPro"/>
</dbReference>
<comment type="subcellular location">
    <subcellularLocation>
        <location evidence="2">Cytoplasm</location>
    </subcellularLocation>
    <subcellularLocation>
        <location evidence="1">Nucleus</location>
    </subcellularLocation>
</comment>
<dbReference type="PANTHER" id="PTHR21399:SF0">
    <property type="entry name" value="METHYLOSOME SUBUNIT PICLN"/>
    <property type="match status" value="1"/>
</dbReference>
<gene>
    <name evidence="9" type="ORF">SPHA_57711</name>
</gene>
<dbReference type="GO" id="GO:0000387">
    <property type="term" value="P:spliceosomal snRNP assembly"/>
    <property type="evidence" value="ECO:0007669"/>
    <property type="project" value="InterPro"/>
</dbReference>
<evidence type="ECO:0000256" key="7">
    <source>
        <dbReference type="ARBA" id="ARBA00045890"/>
    </source>
</evidence>
<dbReference type="GO" id="GO:0045292">
    <property type="term" value="P:mRNA cis splicing, via spliceosome"/>
    <property type="evidence" value="ECO:0007669"/>
    <property type="project" value="TreeGrafter"/>
</dbReference>
<evidence type="ECO:0000313" key="9">
    <source>
        <dbReference type="EMBL" id="CAE1305226.1"/>
    </source>
</evidence>
<feature type="compositionally biased region" description="Polar residues" evidence="8">
    <location>
        <begin position="197"/>
        <end position="206"/>
    </location>
</feature>
<dbReference type="AlphaFoldDB" id="A0A812DRB8"/>
<dbReference type="GO" id="GO:0005829">
    <property type="term" value="C:cytosol"/>
    <property type="evidence" value="ECO:0007669"/>
    <property type="project" value="InterPro"/>
</dbReference>
<feature type="compositionally biased region" description="Acidic residues" evidence="8">
    <location>
        <begin position="131"/>
        <end position="153"/>
    </location>
</feature>
<feature type="region of interest" description="Disordered" evidence="8">
    <location>
        <begin position="127"/>
        <end position="153"/>
    </location>
</feature>
<dbReference type="GO" id="GO:0034715">
    <property type="term" value="C:pICln-Sm protein complex"/>
    <property type="evidence" value="ECO:0007669"/>
    <property type="project" value="InterPro"/>
</dbReference>
<organism evidence="9 10">
    <name type="scientific">Acanthosepion pharaonis</name>
    <name type="common">Pharaoh cuttlefish</name>
    <name type="synonym">Sepia pharaonis</name>
    <dbReference type="NCBI Taxonomy" id="158019"/>
    <lineage>
        <taxon>Eukaryota</taxon>
        <taxon>Metazoa</taxon>
        <taxon>Spiralia</taxon>
        <taxon>Lophotrochozoa</taxon>
        <taxon>Mollusca</taxon>
        <taxon>Cephalopoda</taxon>
        <taxon>Coleoidea</taxon>
        <taxon>Decapodiformes</taxon>
        <taxon>Sepiida</taxon>
        <taxon>Sepiina</taxon>
        <taxon>Sepiidae</taxon>
        <taxon>Acanthosepion</taxon>
    </lineage>
</organism>
<accession>A0A812DRB8</accession>
<dbReference type="Proteomes" id="UP000597762">
    <property type="component" value="Unassembled WGS sequence"/>
</dbReference>
<comment type="function">
    <text evidence="7">Involved in both the assembly of spliceosomal snRNPs and the methylation of Sm proteins. Chaperone that regulates the assembly of spliceosomal U1, U2, U4 and U5 small nuclear ribonucleoproteins (snRNPs), the building blocks of the spliceosome, and thereby plays an important role in the splicing of cellular pre-mRNAs. Most spliceosomal snRNPs contain a common set of Sm proteins SNRPB, SNRPD1, SNRPD2, SNRPD3, SNRPE, SNRPF and SNRPG that assemble in a heptameric protein ring on the Sm site of the small nuclear RNA to form the core snRNP (Sm core). In the cytosol, the Sm proteins SNRPD1, SNRPD2, SNRPE, SNRPF and SNRPG are trapped in an inactive 6S pICln-Sm complex by the chaperone CLNS1A that controls the assembly of the core snRNP. Dissociation by the SMN complex of CLNS1A from the trapped Sm proteins and their transfer to an SMN-Sm complex triggers the assembly of core snRNPs and their transport to the nucleus.</text>
</comment>
<evidence type="ECO:0000256" key="6">
    <source>
        <dbReference type="ARBA" id="ARBA00023242"/>
    </source>
</evidence>
<sequence>MVKLTNFPPPSEGIHCEQPDVEAYIKRKNIGPGKLYVAESRLSWVGNENGKGFSLEYPAISVHGVSKDTVNFPHECIYMMINCFIDDENDAGSDEEDDPFTEIHLVPHDKAALNPMFQAMSTCSALHPDENQETDSEFEDVEEEEGGEGDGDTEYYTSAAGLANLSIQGQENLARLENIFQGSGDGAISAPNGVTMISASNGNSEEQSMEIGQFDDADS</sequence>
<evidence type="ECO:0000256" key="2">
    <source>
        <dbReference type="ARBA" id="ARBA00004496"/>
    </source>
</evidence>
<dbReference type="GO" id="GO:0006884">
    <property type="term" value="P:cell volume homeostasis"/>
    <property type="evidence" value="ECO:0007669"/>
    <property type="project" value="InterPro"/>
</dbReference>
<feature type="region of interest" description="Disordered" evidence="8">
    <location>
        <begin position="197"/>
        <end position="219"/>
    </location>
</feature>
<evidence type="ECO:0000256" key="3">
    <source>
        <dbReference type="ARBA" id="ARBA00007054"/>
    </source>
</evidence>
<dbReference type="Pfam" id="PF03517">
    <property type="entry name" value="Voldacs"/>
    <property type="match status" value="1"/>
</dbReference>
<dbReference type="EMBL" id="CAHIKZ030003900">
    <property type="protein sequence ID" value="CAE1305226.1"/>
    <property type="molecule type" value="Genomic_DNA"/>
</dbReference>